<dbReference type="Gene3D" id="3.40.50.720">
    <property type="entry name" value="NAD(P)-binding Rossmann-like Domain"/>
    <property type="match status" value="1"/>
</dbReference>
<dbReference type="AlphaFoldDB" id="A0A6J4IIL3"/>
<protein>
    <submittedName>
        <fullName evidence="1">Malate dehydrogenase</fullName>
        <ecNumber evidence="1">1.1.1.37</ecNumber>
    </submittedName>
</protein>
<organism evidence="1">
    <name type="scientific">uncultured Coleofasciculus sp</name>
    <dbReference type="NCBI Taxonomy" id="1267456"/>
    <lineage>
        <taxon>Bacteria</taxon>
        <taxon>Bacillati</taxon>
        <taxon>Cyanobacteriota</taxon>
        <taxon>Cyanophyceae</taxon>
        <taxon>Coleofasciculales</taxon>
        <taxon>Coleofasciculaceae</taxon>
        <taxon>Coleofasciculus</taxon>
        <taxon>environmental samples</taxon>
    </lineage>
</organism>
<dbReference type="SUPFAM" id="SSF51735">
    <property type="entry name" value="NAD(P)-binding Rossmann-fold domains"/>
    <property type="match status" value="1"/>
</dbReference>
<dbReference type="EMBL" id="CADCTM010000297">
    <property type="protein sequence ID" value="CAA9251077.1"/>
    <property type="molecule type" value="Genomic_DNA"/>
</dbReference>
<dbReference type="EC" id="1.1.1.37" evidence="1"/>
<dbReference type="InterPro" id="IPR036291">
    <property type="entry name" value="NAD(P)-bd_dom_sf"/>
</dbReference>
<dbReference type="GO" id="GO:0030060">
    <property type="term" value="F:L-malate dehydrogenase (NAD+) activity"/>
    <property type="evidence" value="ECO:0007669"/>
    <property type="project" value="UniProtKB-EC"/>
</dbReference>
<accession>A0A6J4IIL3</accession>
<gene>
    <name evidence="1" type="ORF">AVDCRST_MAG92-1993</name>
</gene>
<name>A0A6J4IIL3_9CYAN</name>
<proteinExistence type="predicted"/>
<sequence length="39" mass="4122">MEAAQKAIAYSPDALFIIVTNPLDVMTYLAGEAIALPQA</sequence>
<reference evidence="1" key="1">
    <citation type="submission" date="2020-02" db="EMBL/GenBank/DDBJ databases">
        <authorList>
            <person name="Meier V. D."/>
        </authorList>
    </citation>
    <scope>NUCLEOTIDE SEQUENCE</scope>
    <source>
        <strain evidence="1">AVDCRST_MAG92</strain>
    </source>
</reference>
<evidence type="ECO:0000313" key="1">
    <source>
        <dbReference type="EMBL" id="CAA9251077.1"/>
    </source>
</evidence>
<feature type="non-terminal residue" evidence="1">
    <location>
        <position position="39"/>
    </location>
</feature>
<keyword evidence="1" id="KW-0560">Oxidoreductase</keyword>